<dbReference type="InterPro" id="IPR017853">
    <property type="entry name" value="GH"/>
</dbReference>
<dbReference type="InterPro" id="IPR008979">
    <property type="entry name" value="Galactose-bd-like_sf"/>
</dbReference>
<sequence length="451" mass="47279">MLRRAMIMAAAAVLGAGVVTAPAEAAQTRTAADTKRVVVYYQTQYLNNVYVSPKPLVDNNTGVTDVLVGAIHLNSDGSTHVNDHPPSDPRYTQMWADLAAMQARGVRVSAFVGGAAQGTFQRLDTDFATYYPKLKNLVTTYGLDGLDLDVEENMSQAGINRLIDQLTTDFGTDFVITLAPVATALSGGGNLSGFNYETLERERGAKIDWYNAQFYCGWGSMASTTGYDNIINRGVFPPHKVVTGVVTNSANCGGYVPLPTLKNTLAQLVAKYPTFGGVDGWEYFNSDPGGTAAPWQWAREMTSAMSGGAGGPANLALNKAATGSAACTSTEGPAKAVNGSVSGGTADKFCTLAASKWLRVDLGSAQTLGSVEISHAAAGGESAAYNTRAFTVQTSGDGSTWTTRATVTANTAAVTTHALSGVSARYVRLNITTPTQGADPAARIYELKVFA</sequence>
<dbReference type="PANTHER" id="PTHR45708:SF60">
    <property type="entry name" value="III CHITINASE, PUTATIVE (AFU_ORTHOLOGUE AFUA_5G03850)-RELATED"/>
    <property type="match status" value="1"/>
</dbReference>
<dbReference type="PROSITE" id="PS51910">
    <property type="entry name" value="GH18_2"/>
    <property type="match status" value="1"/>
</dbReference>
<dbReference type="Proteomes" id="UP000007967">
    <property type="component" value="Chromosome"/>
</dbReference>
<dbReference type="PROSITE" id="PS50022">
    <property type="entry name" value="FA58C_3"/>
    <property type="match status" value="1"/>
</dbReference>
<dbReference type="InterPro" id="IPR001223">
    <property type="entry name" value="Glyco_hydro18_cat"/>
</dbReference>
<dbReference type="EMBL" id="CP001736">
    <property type="protein sequence ID" value="ADB34470.1"/>
    <property type="molecule type" value="Genomic_DNA"/>
</dbReference>
<dbReference type="RefSeq" id="WP_012923024.1">
    <property type="nucleotide sequence ID" value="NC_013729.1"/>
</dbReference>
<keyword evidence="2 4" id="KW-0378">Hydrolase</keyword>
<dbReference type="SUPFAM" id="SSF51445">
    <property type="entry name" value="(Trans)glycosidases"/>
    <property type="match status" value="1"/>
</dbReference>
<evidence type="ECO:0000256" key="2">
    <source>
        <dbReference type="ARBA" id="ARBA00022801"/>
    </source>
</evidence>
<comment type="similarity">
    <text evidence="5">Belongs to the glycosyl hydrolase 18 family.</text>
</comment>
<accession>D2PMA2</accession>
<dbReference type="SUPFAM" id="SSF49785">
    <property type="entry name" value="Galactose-binding domain-like"/>
    <property type="match status" value="1"/>
</dbReference>
<proteinExistence type="inferred from homology"/>
<keyword evidence="3 4" id="KW-0326">Glycosidase</keyword>
<dbReference type="AlphaFoldDB" id="D2PMA2"/>
<reference evidence="10" key="1">
    <citation type="submission" date="2009-09" db="EMBL/GenBank/DDBJ databases">
        <title>The complete genome of Kribbella flavida DSM 17836.</title>
        <authorList>
            <consortium name="US DOE Joint Genome Institute (JGI-PGF)"/>
            <person name="Lucas S."/>
            <person name="Copeland A."/>
            <person name="Lapidus A."/>
            <person name="Glavina del Rio T."/>
            <person name="Dalin E."/>
            <person name="Tice H."/>
            <person name="Bruce D."/>
            <person name="Goodwin L."/>
            <person name="Pitluck S."/>
            <person name="Kyrpides N."/>
            <person name="Mavromatis K."/>
            <person name="Ivanova N."/>
            <person name="Saunders E."/>
            <person name="Brettin T."/>
            <person name="Detter J.C."/>
            <person name="Han C."/>
            <person name="Larimer F."/>
            <person name="Land M."/>
            <person name="Hauser L."/>
            <person name="Markowitz V."/>
            <person name="Cheng J.-F."/>
            <person name="Hugenholtz P."/>
            <person name="Woyke T."/>
            <person name="Wu D."/>
            <person name="Pukall R."/>
            <person name="Klenk H.-P."/>
            <person name="Eisen J.A."/>
        </authorList>
    </citation>
    <scope>NUCLEOTIDE SEQUENCE [LARGE SCALE GENOMIC DNA]</scope>
    <source>
        <strain evidence="10">DSM 17836 / JCM 10339 / NBRC 14399</strain>
    </source>
</reference>
<evidence type="ECO:0000256" key="6">
    <source>
        <dbReference type="SAM" id="SignalP"/>
    </source>
</evidence>
<keyword evidence="10" id="KW-1185">Reference proteome</keyword>
<dbReference type="eggNOG" id="COG3469">
    <property type="taxonomic scope" value="Bacteria"/>
</dbReference>
<evidence type="ECO:0000313" key="9">
    <source>
        <dbReference type="EMBL" id="ADB34470.1"/>
    </source>
</evidence>
<evidence type="ECO:0000259" key="7">
    <source>
        <dbReference type="PROSITE" id="PS50022"/>
    </source>
</evidence>
<dbReference type="CAZy" id="GH18">
    <property type="family name" value="Glycoside Hydrolase Family 18"/>
</dbReference>
<dbReference type="GO" id="GO:0005975">
    <property type="term" value="P:carbohydrate metabolic process"/>
    <property type="evidence" value="ECO:0007669"/>
    <property type="project" value="InterPro"/>
</dbReference>
<dbReference type="KEGG" id="kfl:Kfla_5459"/>
<dbReference type="EC" id="3.2.1.14" evidence="1"/>
<evidence type="ECO:0000259" key="8">
    <source>
        <dbReference type="PROSITE" id="PS51910"/>
    </source>
</evidence>
<dbReference type="PROSITE" id="PS01095">
    <property type="entry name" value="GH18_1"/>
    <property type="match status" value="1"/>
</dbReference>
<dbReference type="CAZy" id="CBM32">
    <property type="family name" value="Carbohydrate-Binding Module Family 32"/>
</dbReference>
<gene>
    <name evidence="9" type="ordered locus">Kfla_5459</name>
</gene>
<dbReference type="InterPro" id="IPR000421">
    <property type="entry name" value="FA58C"/>
</dbReference>
<evidence type="ECO:0000256" key="3">
    <source>
        <dbReference type="ARBA" id="ARBA00023295"/>
    </source>
</evidence>
<feature type="domain" description="GH18" evidence="8">
    <location>
        <begin position="35"/>
        <end position="308"/>
    </location>
</feature>
<dbReference type="GO" id="GO:0008843">
    <property type="term" value="F:endochitinase activity"/>
    <property type="evidence" value="ECO:0007669"/>
    <property type="project" value="UniProtKB-EC"/>
</dbReference>
<feature type="domain" description="F5/8 type C" evidence="7">
    <location>
        <begin position="304"/>
        <end position="451"/>
    </location>
</feature>
<organism evidence="9 10">
    <name type="scientific">Kribbella flavida (strain DSM 17836 / JCM 10339 / NBRC 14399)</name>
    <dbReference type="NCBI Taxonomy" id="479435"/>
    <lineage>
        <taxon>Bacteria</taxon>
        <taxon>Bacillati</taxon>
        <taxon>Actinomycetota</taxon>
        <taxon>Actinomycetes</taxon>
        <taxon>Propionibacteriales</taxon>
        <taxon>Kribbellaceae</taxon>
        <taxon>Kribbella</taxon>
    </lineage>
</organism>
<dbReference type="Pfam" id="PF22633">
    <property type="entry name" value="F5_F8_type_C_2"/>
    <property type="match status" value="1"/>
</dbReference>
<evidence type="ECO:0000313" key="10">
    <source>
        <dbReference type="Proteomes" id="UP000007967"/>
    </source>
</evidence>
<evidence type="ECO:0000256" key="4">
    <source>
        <dbReference type="RuleBase" id="RU000489"/>
    </source>
</evidence>
<name>D2PMA2_KRIFD</name>
<evidence type="ECO:0000256" key="5">
    <source>
        <dbReference type="RuleBase" id="RU004453"/>
    </source>
</evidence>
<evidence type="ECO:0000256" key="1">
    <source>
        <dbReference type="ARBA" id="ARBA00012729"/>
    </source>
</evidence>
<reference evidence="9 10" key="2">
    <citation type="journal article" date="2010" name="Stand. Genomic Sci.">
        <title>Complete genome sequence of Kribbella flavida type strain (IFO 14399).</title>
        <authorList>
            <person name="Pukall R."/>
            <person name="Lapidus A."/>
            <person name="Glavina Del Rio T."/>
            <person name="Copeland A."/>
            <person name="Tice H."/>
            <person name="Cheng J.-F."/>
            <person name="Lucas S."/>
            <person name="Chen F."/>
            <person name="Nolan M."/>
            <person name="LaButti K."/>
            <person name="Pati A."/>
            <person name="Ivanova N."/>
            <person name="Mavrommatis K."/>
            <person name="Mikhailova N."/>
            <person name="Pitluck S."/>
            <person name="Bruce D."/>
            <person name="Goodwin L."/>
            <person name="Land M."/>
            <person name="Hauser L."/>
            <person name="Chang Y.-J."/>
            <person name="Jeffries C.D."/>
            <person name="Chen A."/>
            <person name="Palaniappan K."/>
            <person name="Chain P."/>
            <person name="Rohde M."/>
            <person name="Goeker M."/>
            <person name="Bristow J."/>
            <person name="Eisen J.A."/>
            <person name="Markowitz V."/>
            <person name="Hugenholtz P."/>
            <person name="Kyrpides N.C."/>
            <person name="Klenk H.-P."/>
            <person name="Brettin T."/>
        </authorList>
    </citation>
    <scope>NUCLEOTIDE SEQUENCE [LARGE SCALE GENOMIC DNA]</scope>
    <source>
        <strain evidence="10">DSM 17836 / JCM 10339 / NBRC 14399</strain>
    </source>
</reference>
<dbReference type="Gene3D" id="2.60.120.260">
    <property type="entry name" value="Galactose-binding domain-like"/>
    <property type="match status" value="1"/>
</dbReference>
<dbReference type="GO" id="GO:0005576">
    <property type="term" value="C:extracellular region"/>
    <property type="evidence" value="ECO:0007669"/>
    <property type="project" value="TreeGrafter"/>
</dbReference>
<dbReference type="Pfam" id="PF00704">
    <property type="entry name" value="Glyco_hydro_18"/>
    <property type="match status" value="1"/>
</dbReference>
<dbReference type="STRING" id="479435.Kfla_5459"/>
<dbReference type="InterPro" id="IPR050542">
    <property type="entry name" value="Glycosyl_Hydrlase18_Chitinase"/>
</dbReference>
<dbReference type="Gene3D" id="3.20.20.80">
    <property type="entry name" value="Glycosidases"/>
    <property type="match status" value="1"/>
</dbReference>
<protein>
    <recommendedName>
        <fullName evidence="1">chitinase</fullName>
        <ecNumber evidence="1">3.2.1.14</ecNumber>
    </recommendedName>
</protein>
<dbReference type="PANTHER" id="PTHR45708">
    <property type="entry name" value="ENDOCHITINASE"/>
    <property type="match status" value="1"/>
</dbReference>
<dbReference type="HOGENOM" id="CLU_520446_0_0_11"/>
<feature type="chain" id="PRO_5003033056" description="chitinase" evidence="6">
    <location>
        <begin position="26"/>
        <end position="451"/>
    </location>
</feature>
<keyword evidence="6" id="KW-0732">Signal</keyword>
<feature type="signal peptide" evidence="6">
    <location>
        <begin position="1"/>
        <end position="25"/>
    </location>
</feature>
<dbReference type="InterPro" id="IPR001579">
    <property type="entry name" value="Glyco_hydro_18_chit_AS"/>
</dbReference>